<keyword evidence="12" id="KW-0862">Zinc</keyword>
<evidence type="ECO:0000256" key="21">
    <source>
        <dbReference type="SAM" id="MobiDB-lite"/>
    </source>
</evidence>
<dbReference type="SUPFAM" id="SSF46946">
    <property type="entry name" value="S13-like H2TH domain"/>
    <property type="match status" value="1"/>
</dbReference>
<dbReference type="FunFam" id="1.10.8.50:FF:000003">
    <property type="entry name" value="Formamidopyrimidine-DNA glycosylase"/>
    <property type="match status" value="1"/>
</dbReference>
<dbReference type="EC" id="4.2.99.18" evidence="6"/>
<evidence type="ECO:0000256" key="2">
    <source>
        <dbReference type="ARBA" id="ARBA00001947"/>
    </source>
</evidence>
<dbReference type="EC" id="3.2.2.23" evidence="5"/>
<keyword evidence="17 24" id="KW-0326">Glycosidase</keyword>
<keyword evidence="9" id="KW-0227">DNA damage</keyword>
<evidence type="ECO:0000256" key="13">
    <source>
        <dbReference type="ARBA" id="ARBA00023125"/>
    </source>
</evidence>
<dbReference type="SMART" id="SM00898">
    <property type="entry name" value="Fapy_DNA_glyco"/>
    <property type="match status" value="1"/>
</dbReference>
<keyword evidence="8" id="KW-0479">Metal-binding</keyword>
<evidence type="ECO:0000256" key="3">
    <source>
        <dbReference type="ARBA" id="ARBA00009409"/>
    </source>
</evidence>
<dbReference type="InterPro" id="IPR010979">
    <property type="entry name" value="Ribosomal_uS13-like_H2TH"/>
</dbReference>
<evidence type="ECO:0000256" key="9">
    <source>
        <dbReference type="ARBA" id="ARBA00022763"/>
    </source>
</evidence>
<comment type="catalytic activity">
    <reaction evidence="19">
        <text>2'-deoxyribonucleotide-(2'-deoxyribose 5'-phosphate)-2'-deoxyribonucleotide-DNA = a 3'-end 2'-deoxyribonucleotide-(2,3-dehydro-2,3-deoxyribose 5'-phosphate)-DNA + a 5'-end 5'-phospho-2'-deoxyribonucleoside-DNA + H(+)</text>
        <dbReference type="Rhea" id="RHEA:66592"/>
        <dbReference type="Rhea" id="RHEA-COMP:13180"/>
        <dbReference type="Rhea" id="RHEA-COMP:16897"/>
        <dbReference type="Rhea" id="RHEA-COMP:17067"/>
        <dbReference type="ChEBI" id="CHEBI:15378"/>
        <dbReference type="ChEBI" id="CHEBI:136412"/>
        <dbReference type="ChEBI" id="CHEBI:157695"/>
        <dbReference type="ChEBI" id="CHEBI:167181"/>
        <dbReference type="EC" id="4.2.99.18"/>
    </reaction>
</comment>
<comment type="cofactor">
    <cofactor evidence="2">
        <name>Zn(2+)</name>
        <dbReference type="ChEBI" id="CHEBI:29105"/>
    </cofactor>
</comment>
<keyword evidence="11 24" id="KW-0378">Hydrolase</keyword>
<keyword evidence="15 24" id="KW-0456">Lyase</keyword>
<dbReference type="CDD" id="cd08966">
    <property type="entry name" value="EcFpg-like_N"/>
    <property type="match status" value="1"/>
</dbReference>
<dbReference type="PROSITE" id="PS01242">
    <property type="entry name" value="ZF_FPG_1"/>
    <property type="match status" value="1"/>
</dbReference>
<dbReference type="GO" id="GO:0140078">
    <property type="term" value="F:class I DNA-(apurinic or apyrimidinic site) endonuclease activity"/>
    <property type="evidence" value="ECO:0007669"/>
    <property type="project" value="UniProtKB-EC"/>
</dbReference>
<feature type="domain" description="FPG-type" evidence="22">
    <location>
        <begin position="263"/>
        <end position="297"/>
    </location>
</feature>
<name>A0A7W8E9N8_9BACT</name>
<dbReference type="PANTHER" id="PTHR22993">
    <property type="entry name" value="FORMAMIDOPYRIMIDINE-DNA GLYCOSYLASE"/>
    <property type="match status" value="1"/>
</dbReference>
<dbReference type="SUPFAM" id="SSF81624">
    <property type="entry name" value="N-terminal domain of MutM-like DNA repair proteins"/>
    <property type="match status" value="1"/>
</dbReference>
<dbReference type="EMBL" id="JACHIO010000008">
    <property type="protein sequence ID" value="MBB5063977.1"/>
    <property type="molecule type" value="Genomic_DNA"/>
</dbReference>
<keyword evidence="13" id="KW-0238">DNA-binding</keyword>
<evidence type="ECO:0000256" key="18">
    <source>
        <dbReference type="ARBA" id="ARBA00030638"/>
    </source>
</evidence>
<dbReference type="Pfam" id="PF01149">
    <property type="entry name" value="Fapy_DNA_glyco"/>
    <property type="match status" value="1"/>
</dbReference>
<evidence type="ECO:0000256" key="20">
    <source>
        <dbReference type="PROSITE-ProRule" id="PRU00391"/>
    </source>
</evidence>
<dbReference type="Pfam" id="PF06827">
    <property type="entry name" value="zf-FPG_IleRS"/>
    <property type="match status" value="1"/>
</dbReference>
<dbReference type="AlphaFoldDB" id="A0A7W8E9N8"/>
<evidence type="ECO:0000256" key="14">
    <source>
        <dbReference type="ARBA" id="ARBA00023204"/>
    </source>
</evidence>
<evidence type="ECO:0000256" key="4">
    <source>
        <dbReference type="ARBA" id="ARBA00011245"/>
    </source>
</evidence>
<dbReference type="Proteomes" id="UP000584867">
    <property type="component" value="Unassembled WGS sequence"/>
</dbReference>
<dbReference type="PROSITE" id="PS51066">
    <property type="entry name" value="ZF_FPG_2"/>
    <property type="match status" value="1"/>
</dbReference>
<proteinExistence type="inferred from homology"/>
<evidence type="ECO:0000313" key="24">
    <source>
        <dbReference type="EMBL" id="MBB5063977.1"/>
    </source>
</evidence>
<evidence type="ECO:0000313" key="25">
    <source>
        <dbReference type="Proteomes" id="UP000584867"/>
    </source>
</evidence>
<evidence type="ECO:0000256" key="12">
    <source>
        <dbReference type="ARBA" id="ARBA00022833"/>
    </source>
</evidence>
<dbReference type="Gene3D" id="1.10.8.50">
    <property type="match status" value="1"/>
</dbReference>
<dbReference type="PANTHER" id="PTHR22993:SF9">
    <property type="entry name" value="FORMAMIDOPYRIMIDINE-DNA GLYCOSYLASE"/>
    <property type="match status" value="1"/>
</dbReference>
<comment type="subunit">
    <text evidence="4">Monomer.</text>
</comment>
<dbReference type="NCBIfam" id="NF002211">
    <property type="entry name" value="PRK01103.1"/>
    <property type="match status" value="1"/>
</dbReference>
<dbReference type="Gene3D" id="3.20.190.10">
    <property type="entry name" value="MutM-like, N-terminal"/>
    <property type="match status" value="1"/>
</dbReference>
<evidence type="ECO:0000259" key="22">
    <source>
        <dbReference type="PROSITE" id="PS51066"/>
    </source>
</evidence>
<evidence type="ECO:0000256" key="10">
    <source>
        <dbReference type="ARBA" id="ARBA00022771"/>
    </source>
</evidence>
<dbReference type="GO" id="GO:0008270">
    <property type="term" value="F:zinc ion binding"/>
    <property type="evidence" value="ECO:0007669"/>
    <property type="project" value="UniProtKB-KW"/>
</dbReference>
<dbReference type="SUPFAM" id="SSF57716">
    <property type="entry name" value="Glucocorticoid receptor-like (DNA-binding domain)"/>
    <property type="match status" value="1"/>
</dbReference>
<reference evidence="24 25" key="1">
    <citation type="submission" date="2020-08" db="EMBL/GenBank/DDBJ databases">
        <title>Genomic Encyclopedia of Type Strains, Phase IV (KMG-V): Genome sequencing to study the core and pangenomes of soil and plant-associated prokaryotes.</title>
        <authorList>
            <person name="Whitman W."/>
        </authorList>
    </citation>
    <scope>NUCLEOTIDE SEQUENCE [LARGE SCALE GENOMIC DNA]</scope>
    <source>
        <strain evidence="24 25">X5P3</strain>
    </source>
</reference>
<evidence type="ECO:0000256" key="19">
    <source>
        <dbReference type="ARBA" id="ARBA00044632"/>
    </source>
</evidence>
<evidence type="ECO:0000256" key="8">
    <source>
        <dbReference type="ARBA" id="ARBA00022723"/>
    </source>
</evidence>
<feature type="domain" description="Formamidopyrimidine-DNA glycosylase catalytic" evidence="23">
    <location>
        <begin position="2"/>
        <end position="145"/>
    </location>
</feature>
<dbReference type="GO" id="GO:0006284">
    <property type="term" value="P:base-excision repair"/>
    <property type="evidence" value="ECO:0007669"/>
    <property type="project" value="InterPro"/>
</dbReference>
<protein>
    <recommendedName>
        <fullName evidence="7">Formamidopyrimidine-DNA glycosylase</fullName>
        <ecNumber evidence="5">3.2.2.23</ecNumber>
        <ecNumber evidence="6">4.2.99.18</ecNumber>
    </recommendedName>
    <alternativeName>
        <fullName evidence="18">DNA-(apurinic or apyrimidinic site) lyase MutM</fullName>
    </alternativeName>
</protein>
<feature type="region of interest" description="Disordered" evidence="21">
    <location>
        <begin position="68"/>
        <end position="95"/>
    </location>
</feature>
<comment type="caution">
    <text evidence="24">The sequence shown here is derived from an EMBL/GenBank/DDBJ whole genome shotgun (WGS) entry which is preliminary data.</text>
</comment>
<evidence type="ECO:0000256" key="16">
    <source>
        <dbReference type="ARBA" id="ARBA00023268"/>
    </source>
</evidence>
<dbReference type="InterPro" id="IPR015887">
    <property type="entry name" value="DNA_glyclase_Znf_dom_DNA_BS"/>
</dbReference>
<dbReference type="InterPro" id="IPR035937">
    <property type="entry name" value="FPG_N"/>
</dbReference>
<dbReference type="InterPro" id="IPR012319">
    <property type="entry name" value="FPG_cat"/>
</dbReference>
<evidence type="ECO:0000256" key="15">
    <source>
        <dbReference type="ARBA" id="ARBA00023239"/>
    </source>
</evidence>
<dbReference type="InterPro" id="IPR015886">
    <property type="entry name" value="H2TH_FPG"/>
</dbReference>
<keyword evidence="10 20" id="KW-0863">Zinc-finger</keyword>
<accession>A0A7W8E9N8</accession>
<gene>
    <name evidence="24" type="ORF">HDF15_002325</name>
</gene>
<dbReference type="InterPro" id="IPR020629">
    <property type="entry name" value="FPG_Glyclase"/>
</dbReference>
<comment type="similarity">
    <text evidence="3">Belongs to the FPG family.</text>
</comment>
<keyword evidence="14" id="KW-0234">DNA repair</keyword>
<dbReference type="SMART" id="SM01232">
    <property type="entry name" value="H2TH"/>
    <property type="match status" value="1"/>
</dbReference>
<sequence>MPELPEVETVANGVDARVRGQRIVSVWTSGKPQTFKSPETEIVETLTGTKIEKVRRVGKTIVMDLVRGGSGTKQIPSGNDNQKSKGKGKDKNKGTKDTAQFLVHLGMTGRLLVSQAEVPLPPHTHAVLALADGREVRFVDPRRFGRLSVVTTEEGYTGPGVEPTTVSEEEFAGLFKGRKLAIKAALLNQSILHGVGNIYADESLFRAGIRPRKQAGKLTRAELGRLHEALQQVLAHAIKLGGSSVSDYVDADGVRGFFQLEHKVYSRAGEDCKDCGAGLKKIVVGGRTTVYCPTCQR</sequence>
<dbReference type="PROSITE" id="PS51068">
    <property type="entry name" value="FPG_CAT"/>
    <property type="match status" value="1"/>
</dbReference>
<dbReference type="GO" id="GO:0003684">
    <property type="term" value="F:damaged DNA binding"/>
    <property type="evidence" value="ECO:0007669"/>
    <property type="project" value="InterPro"/>
</dbReference>
<evidence type="ECO:0000256" key="5">
    <source>
        <dbReference type="ARBA" id="ARBA00012024"/>
    </source>
</evidence>
<evidence type="ECO:0000256" key="6">
    <source>
        <dbReference type="ARBA" id="ARBA00012720"/>
    </source>
</evidence>
<organism evidence="24 25">
    <name type="scientific">Granulicella mallensis</name>
    <dbReference type="NCBI Taxonomy" id="940614"/>
    <lineage>
        <taxon>Bacteria</taxon>
        <taxon>Pseudomonadati</taxon>
        <taxon>Acidobacteriota</taxon>
        <taxon>Terriglobia</taxon>
        <taxon>Terriglobales</taxon>
        <taxon>Acidobacteriaceae</taxon>
        <taxon>Granulicella</taxon>
    </lineage>
</organism>
<evidence type="ECO:0000256" key="11">
    <source>
        <dbReference type="ARBA" id="ARBA00022801"/>
    </source>
</evidence>
<evidence type="ECO:0000256" key="7">
    <source>
        <dbReference type="ARBA" id="ARBA00016240"/>
    </source>
</evidence>
<dbReference type="Pfam" id="PF06831">
    <property type="entry name" value="H2TH"/>
    <property type="match status" value="1"/>
</dbReference>
<dbReference type="GO" id="GO:0034039">
    <property type="term" value="F:8-oxo-7,8-dihydroguanine DNA N-glycosylase activity"/>
    <property type="evidence" value="ECO:0007669"/>
    <property type="project" value="TreeGrafter"/>
</dbReference>
<evidence type="ECO:0000259" key="23">
    <source>
        <dbReference type="PROSITE" id="PS51068"/>
    </source>
</evidence>
<evidence type="ECO:0000256" key="1">
    <source>
        <dbReference type="ARBA" id="ARBA00001668"/>
    </source>
</evidence>
<dbReference type="NCBIfam" id="TIGR00577">
    <property type="entry name" value="fpg"/>
    <property type="match status" value="1"/>
</dbReference>
<evidence type="ECO:0000256" key="17">
    <source>
        <dbReference type="ARBA" id="ARBA00023295"/>
    </source>
</evidence>
<dbReference type="RefSeq" id="WP_184255533.1">
    <property type="nucleotide sequence ID" value="NZ_JACHIO010000008.1"/>
</dbReference>
<dbReference type="InterPro" id="IPR000214">
    <property type="entry name" value="Znf_DNA_glyclase/AP_lyase"/>
</dbReference>
<dbReference type="InterPro" id="IPR010663">
    <property type="entry name" value="Znf_FPG/IleRS"/>
</dbReference>
<comment type="catalytic activity">
    <reaction evidence="1">
        <text>Hydrolysis of DNA containing ring-opened 7-methylguanine residues, releasing 2,6-diamino-4-hydroxy-5-(N-methyl)formamidopyrimidine.</text>
        <dbReference type="EC" id="3.2.2.23"/>
    </reaction>
</comment>
<keyword evidence="16" id="KW-0511">Multifunctional enzyme</keyword>